<dbReference type="Proteomes" id="UP001234916">
    <property type="component" value="Chromosome"/>
</dbReference>
<dbReference type="KEGG" id="npv:OHM77_08720"/>
<dbReference type="PROSITE" id="PS52016">
    <property type="entry name" value="TONB_DEPENDENT_REC_3"/>
    <property type="match status" value="1"/>
</dbReference>
<dbReference type="Gene3D" id="2.170.130.10">
    <property type="entry name" value="TonB-dependent receptor, plug domain"/>
    <property type="match status" value="1"/>
</dbReference>
<organism evidence="16">
    <name type="scientific">Candidatus Nitricoxidivorans perseverans</name>
    <dbReference type="NCBI Taxonomy" id="2975601"/>
    <lineage>
        <taxon>Bacteria</taxon>
        <taxon>Pseudomonadati</taxon>
        <taxon>Pseudomonadota</taxon>
        <taxon>Betaproteobacteria</taxon>
        <taxon>Nitrosomonadales</taxon>
        <taxon>Sterolibacteriaceae</taxon>
        <taxon>Candidatus Nitricoxidivorans</taxon>
    </lineage>
</organism>
<proteinExistence type="inferred from homology"/>
<evidence type="ECO:0000256" key="11">
    <source>
        <dbReference type="PROSITE-ProRule" id="PRU01360"/>
    </source>
</evidence>
<keyword evidence="8 11" id="KW-0472">Membrane</keyword>
<evidence type="ECO:0000256" key="13">
    <source>
        <dbReference type="SAM" id="SignalP"/>
    </source>
</evidence>
<dbReference type="PROSITE" id="PS51257">
    <property type="entry name" value="PROKAR_LIPOPROTEIN"/>
    <property type="match status" value="1"/>
</dbReference>
<keyword evidence="7 12" id="KW-0798">TonB box</keyword>
<keyword evidence="6 13" id="KW-0732">Signal</keyword>
<name>A0AA49IS70_9PROT</name>
<dbReference type="CDD" id="cd01347">
    <property type="entry name" value="ligand_gated_channel"/>
    <property type="match status" value="1"/>
</dbReference>
<dbReference type="AlphaFoldDB" id="A0AA49IS70"/>
<protein>
    <submittedName>
        <fullName evidence="16">TonB-dependent receptor</fullName>
    </submittedName>
</protein>
<dbReference type="GO" id="GO:0044718">
    <property type="term" value="P:siderophore transmembrane transport"/>
    <property type="evidence" value="ECO:0007669"/>
    <property type="project" value="TreeGrafter"/>
</dbReference>
<reference evidence="16" key="1">
    <citation type="journal article" date="2023" name="Nat. Microbiol.">
        <title>Enrichment and characterization of a nitric oxide-reducing microbial community in a continuous bioreactor.</title>
        <authorList>
            <person name="Garrido-Amador P."/>
            <person name="Stortenbeker N."/>
            <person name="Wessels H.J.C.T."/>
            <person name="Speth D.R."/>
            <person name="Garcia-Heredia I."/>
            <person name="Kartal B."/>
        </authorList>
    </citation>
    <scope>NUCLEOTIDE SEQUENCE</scope>
    <source>
        <strain evidence="16">MAG1</strain>
    </source>
</reference>
<gene>
    <name evidence="16" type="ORF">OHM77_08720</name>
</gene>
<evidence type="ECO:0000259" key="14">
    <source>
        <dbReference type="Pfam" id="PF00593"/>
    </source>
</evidence>
<evidence type="ECO:0000256" key="9">
    <source>
        <dbReference type="ARBA" id="ARBA00023170"/>
    </source>
</evidence>
<evidence type="ECO:0000259" key="15">
    <source>
        <dbReference type="Pfam" id="PF07715"/>
    </source>
</evidence>
<evidence type="ECO:0000256" key="6">
    <source>
        <dbReference type="ARBA" id="ARBA00022729"/>
    </source>
</evidence>
<dbReference type="InterPro" id="IPR000531">
    <property type="entry name" value="Beta-barrel_TonB"/>
</dbReference>
<dbReference type="GO" id="GO:0015344">
    <property type="term" value="F:siderophore uptake transmembrane transporter activity"/>
    <property type="evidence" value="ECO:0007669"/>
    <property type="project" value="TreeGrafter"/>
</dbReference>
<keyword evidence="5 11" id="KW-0812">Transmembrane</keyword>
<keyword evidence="9 16" id="KW-0675">Receptor</keyword>
<sequence>MVRKLAACLSVALASSCCAGADSDPDAGATAPNDVSLITAADIAREKPADLLEMLKSRVGLDESNSVITMRGVRGIAIFVDGFASSMPELKALKPEQVEKIEILRGAASARFGAEAMGGAIAIATRGTHRDLHASLVQGVDSRRGRYTRLSGGRETDGLGWSLLAEDKTSNGFRTVPDSPFPYQITVADERSKTTLLDGKLGWRGRDLELSLNLKRSDDWAFFGRPAWIFGWRTDNARVQMAWRATNALTLEASLGEERYDSAGVRDRGTGIDAAGLAPEHWLTNSYRQREGTVALAWRGEGWNARAGVNLVDLAETFASADYASRVETMTADSTIRKEALFASAELPVGAGRLELGLRRDFQRYLSSRVYDAGPPAQESAGGGTVKSATSPKVALSWPVDGGVRLRGSFGTGFSPPYASQLYNGYVGAGSVTLANPGLKPERSTTIDLGLTQAAATGDWGLTLFATRWEDKIATRIVDYGTPLVQQPQNVGEVTARGLEVQGSRRFAGGWSASANYTYNRTRIVRNLADQAVVGNELPDMPRHKANLSLAWEPGGDFAVRTRLRAVGSAFTDDANTVTDAGGYRWRKAGFTVLDLAATWRRPSWEFTLALDNALDRDYVSGFFWRQEPRTLRGELTLRY</sequence>
<feature type="signal peptide" evidence="13">
    <location>
        <begin position="1"/>
        <end position="19"/>
    </location>
</feature>
<evidence type="ECO:0000256" key="4">
    <source>
        <dbReference type="ARBA" id="ARBA00022452"/>
    </source>
</evidence>
<dbReference type="PANTHER" id="PTHR30069">
    <property type="entry name" value="TONB-DEPENDENT OUTER MEMBRANE RECEPTOR"/>
    <property type="match status" value="1"/>
</dbReference>
<feature type="chain" id="PRO_5041240083" evidence="13">
    <location>
        <begin position="20"/>
        <end position="640"/>
    </location>
</feature>
<keyword evidence="10 11" id="KW-0998">Cell outer membrane</keyword>
<accession>A0AA49IS70</accession>
<dbReference type="SUPFAM" id="SSF56935">
    <property type="entry name" value="Porins"/>
    <property type="match status" value="1"/>
</dbReference>
<evidence type="ECO:0000256" key="2">
    <source>
        <dbReference type="ARBA" id="ARBA00009810"/>
    </source>
</evidence>
<dbReference type="PANTHER" id="PTHR30069:SF29">
    <property type="entry name" value="HEMOGLOBIN AND HEMOGLOBIN-HAPTOGLOBIN-BINDING PROTEIN 1-RELATED"/>
    <property type="match status" value="1"/>
</dbReference>
<evidence type="ECO:0000256" key="10">
    <source>
        <dbReference type="ARBA" id="ARBA00023237"/>
    </source>
</evidence>
<evidence type="ECO:0000256" key="8">
    <source>
        <dbReference type="ARBA" id="ARBA00023136"/>
    </source>
</evidence>
<keyword evidence="4 11" id="KW-1134">Transmembrane beta strand</keyword>
<evidence type="ECO:0000256" key="5">
    <source>
        <dbReference type="ARBA" id="ARBA00022692"/>
    </source>
</evidence>
<evidence type="ECO:0000313" key="16">
    <source>
        <dbReference type="EMBL" id="WIM04782.1"/>
    </source>
</evidence>
<dbReference type="Pfam" id="PF07715">
    <property type="entry name" value="Plug"/>
    <property type="match status" value="1"/>
</dbReference>
<dbReference type="InterPro" id="IPR037066">
    <property type="entry name" value="Plug_dom_sf"/>
</dbReference>
<comment type="similarity">
    <text evidence="2 11 12">Belongs to the TonB-dependent receptor family.</text>
</comment>
<keyword evidence="3 11" id="KW-0813">Transport</keyword>
<dbReference type="Gene3D" id="2.40.170.20">
    <property type="entry name" value="TonB-dependent receptor, beta-barrel domain"/>
    <property type="match status" value="1"/>
</dbReference>
<dbReference type="InterPro" id="IPR036942">
    <property type="entry name" value="Beta-barrel_TonB_sf"/>
</dbReference>
<feature type="domain" description="TonB-dependent receptor plug" evidence="15">
    <location>
        <begin position="30"/>
        <end position="120"/>
    </location>
</feature>
<evidence type="ECO:0000256" key="3">
    <source>
        <dbReference type="ARBA" id="ARBA00022448"/>
    </source>
</evidence>
<evidence type="ECO:0000256" key="12">
    <source>
        <dbReference type="RuleBase" id="RU003357"/>
    </source>
</evidence>
<dbReference type="InterPro" id="IPR039426">
    <property type="entry name" value="TonB-dep_rcpt-like"/>
</dbReference>
<dbReference type="GO" id="GO:0009279">
    <property type="term" value="C:cell outer membrane"/>
    <property type="evidence" value="ECO:0007669"/>
    <property type="project" value="UniProtKB-SubCell"/>
</dbReference>
<feature type="domain" description="TonB-dependent receptor-like beta-barrel" evidence="14">
    <location>
        <begin position="197"/>
        <end position="613"/>
    </location>
</feature>
<evidence type="ECO:0000256" key="1">
    <source>
        <dbReference type="ARBA" id="ARBA00004571"/>
    </source>
</evidence>
<comment type="subcellular location">
    <subcellularLocation>
        <location evidence="1 11">Cell outer membrane</location>
        <topology evidence="1 11">Multi-pass membrane protein</topology>
    </subcellularLocation>
</comment>
<dbReference type="InterPro" id="IPR012910">
    <property type="entry name" value="Plug_dom"/>
</dbReference>
<evidence type="ECO:0000256" key="7">
    <source>
        <dbReference type="ARBA" id="ARBA00023077"/>
    </source>
</evidence>
<dbReference type="Pfam" id="PF00593">
    <property type="entry name" value="TonB_dep_Rec_b-barrel"/>
    <property type="match status" value="1"/>
</dbReference>
<dbReference type="EMBL" id="CP107246">
    <property type="protein sequence ID" value="WIM04782.1"/>
    <property type="molecule type" value="Genomic_DNA"/>
</dbReference>